<reference evidence="2 3" key="1">
    <citation type="submission" date="2016-10" db="EMBL/GenBank/DDBJ databases">
        <authorList>
            <person name="de Groot N.N."/>
        </authorList>
    </citation>
    <scope>NUCLEOTIDE SEQUENCE [LARGE SCALE GENOMIC DNA]</scope>
    <source>
        <strain evidence="2 3">DSM 23142</strain>
    </source>
</reference>
<evidence type="ECO:0000313" key="3">
    <source>
        <dbReference type="Proteomes" id="UP000199009"/>
    </source>
</evidence>
<protein>
    <submittedName>
        <fullName evidence="2">Uncharacterized protein</fullName>
    </submittedName>
</protein>
<keyword evidence="1" id="KW-1133">Transmembrane helix</keyword>
<proteinExistence type="predicted"/>
<gene>
    <name evidence="2" type="ORF">SAMN04489810_1423</name>
</gene>
<name>A0A1G7XH60_9MICO</name>
<evidence type="ECO:0000313" key="2">
    <source>
        <dbReference type="EMBL" id="SDG83542.1"/>
    </source>
</evidence>
<feature type="transmembrane region" description="Helical" evidence="1">
    <location>
        <begin position="12"/>
        <end position="33"/>
    </location>
</feature>
<organism evidence="2 3">
    <name type="scientific">Microbacterium pygmaeum</name>
    <dbReference type="NCBI Taxonomy" id="370764"/>
    <lineage>
        <taxon>Bacteria</taxon>
        <taxon>Bacillati</taxon>
        <taxon>Actinomycetota</taxon>
        <taxon>Actinomycetes</taxon>
        <taxon>Micrococcales</taxon>
        <taxon>Microbacteriaceae</taxon>
        <taxon>Microbacterium</taxon>
    </lineage>
</organism>
<sequence length="217" mass="23040">MDDPHRRRTVIASVIGGAATLALLIAIGVFGLLRGNVPAPATSTSTSAAIDVPKADRIDVPHPLATALNPESFARRVAAALFDWDTRGSAGPSEWALVLIDIGDPDEAAGLAADIRGYLPSAEQWRQLETYGTQQWLSIESVRVPETWAIAVAQAAPGQLPPGAIAYTVSGVRHRVGVWGDQTTSTSAEVAFTVFLACPHDESCRLLRISLLNKPLE</sequence>
<accession>A0A1G7XH60</accession>
<dbReference type="AlphaFoldDB" id="A0A1G7XH60"/>
<keyword evidence="1" id="KW-0812">Transmembrane</keyword>
<dbReference type="RefSeq" id="WP_091488113.1">
    <property type="nucleotide sequence ID" value="NZ_LT629692.1"/>
</dbReference>
<dbReference type="OrthoDB" id="3239891at2"/>
<dbReference type="Proteomes" id="UP000199009">
    <property type="component" value="Chromosome I"/>
</dbReference>
<evidence type="ECO:0000256" key="1">
    <source>
        <dbReference type="SAM" id="Phobius"/>
    </source>
</evidence>
<keyword evidence="1" id="KW-0472">Membrane</keyword>
<keyword evidence="3" id="KW-1185">Reference proteome</keyword>
<dbReference type="EMBL" id="LT629692">
    <property type="protein sequence ID" value="SDG83542.1"/>
    <property type="molecule type" value="Genomic_DNA"/>
</dbReference>
<dbReference type="STRING" id="370764.SAMN04489810_1423"/>